<organism evidence="3 4">
    <name type="scientific">Candidatus Nitrosacidococcus tergens</name>
    <dbReference type="NCBI Taxonomy" id="553981"/>
    <lineage>
        <taxon>Bacteria</taxon>
        <taxon>Pseudomonadati</taxon>
        <taxon>Pseudomonadota</taxon>
        <taxon>Gammaproteobacteria</taxon>
        <taxon>Chromatiales</taxon>
        <taxon>Chromatiaceae</taxon>
        <taxon>Candidatus Nitrosacidococcus</taxon>
    </lineage>
</organism>
<dbReference type="InterPro" id="IPR014782">
    <property type="entry name" value="Peptidase_M1_dom"/>
</dbReference>
<dbReference type="PANTHER" id="PTHR11533:SF174">
    <property type="entry name" value="PUROMYCIN-SENSITIVE AMINOPEPTIDASE-RELATED"/>
    <property type="match status" value="1"/>
</dbReference>
<dbReference type="InterPro" id="IPR050344">
    <property type="entry name" value="Peptidase_M1_aminopeptidases"/>
</dbReference>
<dbReference type="Pfam" id="PF01433">
    <property type="entry name" value="Peptidase_M1"/>
    <property type="match status" value="1"/>
</dbReference>
<feature type="signal peptide" evidence="1">
    <location>
        <begin position="1"/>
        <end position="22"/>
    </location>
</feature>
<dbReference type="EMBL" id="LR778175">
    <property type="protein sequence ID" value="CAB1274978.1"/>
    <property type="molecule type" value="Genomic_DNA"/>
</dbReference>
<evidence type="ECO:0000313" key="4">
    <source>
        <dbReference type="Proteomes" id="UP000516072"/>
    </source>
</evidence>
<dbReference type="PANTHER" id="PTHR11533">
    <property type="entry name" value="PROTEASE M1 ZINC METALLOPROTEASE"/>
    <property type="match status" value="1"/>
</dbReference>
<evidence type="ECO:0000259" key="2">
    <source>
        <dbReference type="Pfam" id="PF01433"/>
    </source>
</evidence>
<dbReference type="KEGG" id="ntg:NSCAC_0438"/>
<gene>
    <name evidence="3" type="ORF">NSCAC_0438</name>
</gene>
<evidence type="ECO:0000313" key="3">
    <source>
        <dbReference type="EMBL" id="CAB1274978.1"/>
    </source>
</evidence>
<dbReference type="GO" id="GO:0005737">
    <property type="term" value="C:cytoplasm"/>
    <property type="evidence" value="ECO:0007669"/>
    <property type="project" value="TreeGrafter"/>
</dbReference>
<dbReference type="Proteomes" id="UP000516072">
    <property type="component" value="Chromosome"/>
</dbReference>
<dbReference type="SUPFAM" id="SSF55486">
    <property type="entry name" value="Metalloproteases ('zincins'), catalytic domain"/>
    <property type="match status" value="1"/>
</dbReference>
<dbReference type="RefSeq" id="WP_232085963.1">
    <property type="nucleotide sequence ID" value="NZ_LR778175.1"/>
</dbReference>
<evidence type="ECO:0000256" key="1">
    <source>
        <dbReference type="SAM" id="SignalP"/>
    </source>
</evidence>
<dbReference type="GO" id="GO:0043171">
    <property type="term" value="P:peptide catabolic process"/>
    <property type="evidence" value="ECO:0007669"/>
    <property type="project" value="TreeGrafter"/>
</dbReference>
<protein>
    <submittedName>
        <fullName evidence="3">Peptidase M28</fullName>
    </submittedName>
</protein>
<dbReference type="GO" id="GO:0016020">
    <property type="term" value="C:membrane"/>
    <property type="evidence" value="ECO:0007669"/>
    <property type="project" value="TreeGrafter"/>
</dbReference>
<dbReference type="Gene3D" id="1.10.390.10">
    <property type="entry name" value="Neutral Protease Domain 2"/>
    <property type="match status" value="1"/>
</dbReference>
<reference evidence="3 4" key="1">
    <citation type="submission" date="2020-03" db="EMBL/GenBank/DDBJ databases">
        <authorList>
            <person name="Picone N."/>
        </authorList>
    </citation>
    <scope>NUCLEOTIDE SEQUENCE [LARGE SCALE GENOMIC DNA]</scope>
    <source>
        <strain evidence="3">NSCAC1</strain>
    </source>
</reference>
<dbReference type="AlphaFoldDB" id="A0A7G1Q849"/>
<proteinExistence type="predicted"/>
<sequence length="715" mass="81791">MKIYQKIISGLLFLAISPLLQAEEIHHQLEVYLDPDNHHLKAIDTITLPDSYSSPIAFRLHNHLNPQLENSEIEFKKLKENEFTEDYTLTLPKDVHKFTLSYEGEIFHPIKPVSQEYTNSFSSSSGIIALEGVFLTGSSYWYPQFANDGLITFSLTTHLPLKWHSVSQGIRTQQDTQEIWKENHPQEEIYLIAGQFTEYDGKAENGKVTTMAFLQRPDLSLAHKYLEATSQYLEMYRSLISPYPYGKFALVENFWETGYGMPSFTLLGSNVIRFPFILHSSYPHEILHNWWGNGVYVKYSSGNWTEGLTAYLADHLLKEQQGEGSIYRRETLQKYTDYVQEVQDFPLMQFRGRDSAASQAVGYGKTLMVFHMLRQKLGDKLFIKALQDFYHQYQYAPAGFSELEESFEKTSGQLLHSFFNQWITRPGAPLLKIKSAQVTPKGGKYVLTATIVQAQGGKPYQLTIPIAIYLENSDKVYQTQIDLDKREHKLELIFSNRPLKFEIDPQFDVFRRLDPNEIPPALSQAFGAKKALAVLPASAFSALKESYQQLIETWQQEGRDIKIVMDNTIDKLPNNQMVWLLGWENQFRSVFDQALEGYHYQANTDSVKIKNHILDKAHHSVVVATRPKNNPHQALAWIATNNVAALPGLTRKLPHYGKYSYLGFIGSEPENTAKGQWSVIRSPMSVLFAQDLSVIKSTLLPQQPLISLSSQFSQD</sequence>
<dbReference type="GO" id="GO:0005615">
    <property type="term" value="C:extracellular space"/>
    <property type="evidence" value="ECO:0007669"/>
    <property type="project" value="TreeGrafter"/>
</dbReference>
<keyword evidence="1" id="KW-0732">Signal</keyword>
<feature type="domain" description="Peptidase M1 membrane alanine aminopeptidase" evidence="2">
    <location>
        <begin position="284"/>
        <end position="422"/>
    </location>
</feature>
<keyword evidence="4" id="KW-1185">Reference proteome</keyword>
<feature type="chain" id="PRO_5028971714" evidence="1">
    <location>
        <begin position="23"/>
        <end position="715"/>
    </location>
</feature>
<dbReference type="InterPro" id="IPR027268">
    <property type="entry name" value="Peptidase_M4/M1_CTD_sf"/>
</dbReference>
<accession>A0A7G1Q849</accession>
<dbReference type="GO" id="GO:0042277">
    <property type="term" value="F:peptide binding"/>
    <property type="evidence" value="ECO:0007669"/>
    <property type="project" value="TreeGrafter"/>
</dbReference>
<dbReference type="GO" id="GO:0070006">
    <property type="term" value="F:metalloaminopeptidase activity"/>
    <property type="evidence" value="ECO:0007669"/>
    <property type="project" value="TreeGrafter"/>
</dbReference>
<name>A0A7G1Q849_9GAMM</name>
<dbReference type="GO" id="GO:0008270">
    <property type="term" value="F:zinc ion binding"/>
    <property type="evidence" value="ECO:0007669"/>
    <property type="project" value="InterPro"/>
</dbReference>